<feature type="compositionally biased region" description="Basic residues" evidence="1">
    <location>
        <begin position="421"/>
        <end position="432"/>
    </location>
</feature>
<proteinExistence type="predicted"/>
<feature type="region of interest" description="Disordered" evidence="1">
    <location>
        <begin position="1077"/>
        <end position="1097"/>
    </location>
</feature>
<feature type="region of interest" description="Disordered" evidence="1">
    <location>
        <begin position="376"/>
        <end position="488"/>
    </location>
</feature>
<evidence type="ECO:0000313" key="2">
    <source>
        <dbReference type="EMBL" id="KAK6349514.1"/>
    </source>
</evidence>
<dbReference type="Proteomes" id="UP001375240">
    <property type="component" value="Unassembled WGS sequence"/>
</dbReference>
<name>A0AAV9UXC1_9PEZI</name>
<feature type="compositionally biased region" description="Polar residues" evidence="1">
    <location>
        <begin position="797"/>
        <end position="809"/>
    </location>
</feature>
<evidence type="ECO:0000256" key="1">
    <source>
        <dbReference type="SAM" id="MobiDB-lite"/>
    </source>
</evidence>
<feature type="compositionally biased region" description="Basic residues" evidence="1">
    <location>
        <begin position="601"/>
        <end position="614"/>
    </location>
</feature>
<accession>A0AAV9UXC1</accession>
<keyword evidence="3" id="KW-1185">Reference proteome</keyword>
<feature type="region of interest" description="Disordered" evidence="1">
    <location>
        <begin position="947"/>
        <end position="1001"/>
    </location>
</feature>
<feature type="compositionally biased region" description="Polar residues" evidence="1">
    <location>
        <begin position="433"/>
        <end position="451"/>
    </location>
</feature>
<feature type="compositionally biased region" description="Polar residues" evidence="1">
    <location>
        <begin position="244"/>
        <end position="253"/>
    </location>
</feature>
<dbReference type="AlphaFoldDB" id="A0AAV9UXC1"/>
<reference evidence="2 3" key="1">
    <citation type="submission" date="2019-10" db="EMBL/GenBank/DDBJ databases">
        <authorList>
            <person name="Palmer J.M."/>
        </authorList>
    </citation>
    <scope>NUCLEOTIDE SEQUENCE [LARGE SCALE GENOMIC DNA]</scope>
    <source>
        <strain evidence="2 3">TWF696</strain>
    </source>
</reference>
<dbReference type="EMBL" id="JAVHNQ010000004">
    <property type="protein sequence ID" value="KAK6349514.1"/>
    <property type="molecule type" value="Genomic_DNA"/>
</dbReference>
<feature type="compositionally biased region" description="Polar residues" evidence="1">
    <location>
        <begin position="954"/>
        <end position="968"/>
    </location>
</feature>
<feature type="region of interest" description="Disordered" evidence="1">
    <location>
        <begin position="182"/>
        <end position="210"/>
    </location>
</feature>
<feature type="region of interest" description="Disordered" evidence="1">
    <location>
        <begin position="797"/>
        <end position="894"/>
    </location>
</feature>
<comment type="caution">
    <text evidence="2">The sequence shown here is derived from an EMBL/GenBank/DDBJ whole genome shotgun (WGS) entry which is preliminary data.</text>
</comment>
<gene>
    <name evidence="2" type="ORF">TWF696_005798</name>
</gene>
<feature type="region of interest" description="Disordered" evidence="1">
    <location>
        <begin position="284"/>
        <end position="341"/>
    </location>
</feature>
<feature type="compositionally biased region" description="Polar residues" evidence="1">
    <location>
        <begin position="669"/>
        <end position="680"/>
    </location>
</feature>
<evidence type="ECO:0000313" key="3">
    <source>
        <dbReference type="Proteomes" id="UP001375240"/>
    </source>
</evidence>
<feature type="region of interest" description="Disordered" evidence="1">
    <location>
        <begin position="526"/>
        <end position="771"/>
    </location>
</feature>
<feature type="compositionally biased region" description="Low complexity" evidence="1">
    <location>
        <begin position="691"/>
        <end position="714"/>
    </location>
</feature>
<feature type="compositionally biased region" description="Acidic residues" evidence="1">
    <location>
        <begin position="855"/>
        <end position="869"/>
    </location>
</feature>
<organism evidence="2 3">
    <name type="scientific">Orbilia brochopaga</name>
    <dbReference type="NCBI Taxonomy" id="3140254"/>
    <lineage>
        <taxon>Eukaryota</taxon>
        <taxon>Fungi</taxon>
        <taxon>Dikarya</taxon>
        <taxon>Ascomycota</taxon>
        <taxon>Pezizomycotina</taxon>
        <taxon>Orbiliomycetes</taxon>
        <taxon>Orbiliales</taxon>
        <taxon>Orbiliaceae</taxon>
        <taxon>Orbilia</taxon>
    </lineage>
</organism>
<feature type="region of interest" description="Disordered" evidence="1">
    <location>
        <begin position="236"/>
        <end position="268"/>
    </location>
</feature>
<feature type="compositionally biased region" description="Polar residues" evidence="1">
    <location>
        <begin position="526"/>
        <end position="539"/>
    </location>
</feature>
<protein>
    <submittedName>
        <fullName evidence="2">Uncharacterized protein</fullName>
    </submittedName>
</protein>
<feature type="compositionally biased region" description="Basic and acidic residues" evidence="1">
    <location>
        <begin position="318"/>
        <end position="338"/>
    </location>
</feature>
<feature type="compositionally biased region" description="Basic and acidic residues" evidence="1">
    <location>
        <begin position="990"/>
        <end position="999"/>
    </location>
</feature>
<sequence length="1097" mass="119333">MDPMMFPRRRFSVFQRDQKVTVGPLGFDVPITTDPSAFPSDDAVDEADRLSDVDYPDPGHERHAKRQRIEDNARDYLCGKPLDLFTASLRGPFKNYHWGKKATVTGTILELKAAELKGSILTAKREARRQLELRGRQIAPSQEQQQTKITSSLKVTKAVQTPVEKPEELLLVLDSQQAIELSQSQGLVSSPPKKALVPDTPLADKQPPARRASIKNGFQIAVAPVKAAEAVVNPARSLDGDTVPETSPGSRTNRGARKSKQPADDPALGQTEAVDMSTDDIIVPATSQQDPLPIREDLRASPNKGKSKPDIKQAAQKVQDKPVEEPRPAPKSQVERGTDAPFIRAVSADTVNFDLDKIDRIARRLSADDTVNFFQNEAESRPSRDQSPSTALRESLPKMERRPSAMSPAPPSPTAEAILRKAQKAPATKRRNNLGSGTSLKDIITRTSRTLQPVRRPRRSQTNEYPDTHDNASKAEVSTAPAPEMQSAAPAVKAFEPLTEQDPMNENRQPVDEPAMNQVEDTTIVTMPSATPAQETPVTESRPPIRLSQMPTPLPPSPLQLLNAPKQGTPNIPETVEEEMVEKPVPSDTSLKENEPALKPGPRRAKRTAPRTRSARPPGSQPSSNEELKAAISARKIATPVSRLQQKMAEYSPVSPMSQRPISPIPESEGQTQNQPTSLWRQEQLREEQQKGSSQLSSPPLSSPPGESAPSSAKIAPQQEAVVQVPASSKDIAKEPTEPAPNSRPVSAGVPPSPPQDSHDEESTIEISSGHYRRIEESLRSAVPIAIPLAAEDITTSHVSASHPENTVDISRILPDDTLSNAAQPKVNELPPPPTLPPQSTKEAPEDTPNQPEQIVDDGNESTDSEDLDLPPRKQPSKPAVLVPGTPAEAPNTQASIVAVPESFKRAIAAPITFNFETPSAPLPPPFVPATGGFTPINSERVMATDPAEPRSPVFTSGDRSGPFTSPSRCIEFTPFRSFTSPRPVGPPRTPRDSERTVGGDRSALEPTTIISPFAFSQFMKNGADKESQFEVSRIGGKDGDGLAAGKDLQSSYDLENVLGGVEEYLMSDVYDVEEEAKRMSASFQRDERQSERRRRL</sequence>